<evidence type="ECO:0000256" key="1">
    <source>
        <dbReference type="SAM" id="MobiDB-lite"/>
    </source>
</evidence>
<protein>
    <submittedName>
        <fullName evidence="2">Uncharacterized protein</fullName>
    </submittedName>
</protein>
<name>A0A0A9GX05_ARUDO</name>
<feature type="compositionally biased region" description="Low complexity" evidence="1">
    <location>
        <begin position="42"/>
        <end position="68"/>
    </location>
</feature>
<proteinExistence type="predicted"/>
<accession>A0A0A9GX05</accession>
<reference evidence="2" key="1">
    <citation type="submission" date="2014-09" db="EMBL/GenBank/DDBJ databases">
        <authorList>
            <person name="Magalhaes I.L.F."/>
            <person name="Oliveira U."/>
            <person name="Santos F.R."/>
            <person name="Vidigal T.H.D.A."/>
            <person name="Brescovit A.D."/>
            <person name="Santos A.J."/>
        </authorList>
    </citation>
    <scope>NUCLEOTIDE SEQUENCE</scope>
    <source>
        <tissue evidence="2">Shoot tissue taken approximately 20 cm above the soil surface</tissue>
    </source>
</reference>
<organism evidence="2">
    <name type="scientific">Arundo donax</name>
    <name type="common">Giant reed</name>
    <name type="synonym">Donax arundinaceus</name>
    <dbReference type="NCBI Taxonomy" id="35708"/>
    <lineage>
        <taxon>Eukaryota</taxon>
        <taxon>Viridiplantae</taxon>
        <taxon>Streptophyta</taxon>
        <taxon>Embryophyta</taxon>
        <taxon>Tracheophyta</taxon>
        <taxon>Spermatophyta</taxon>
        <taxon>Magnoliopsida</taxon>
        <taxon>Liliopsida</taxon>
        <taxon>Poales</taxon>
        <taxon>Poaceae</taxon>
        <taxon>PACMAD clade</taxon>
        <taxon>Arundinoideae</taxon>
        <taxon>Arundineae</taxon>
        <taxon>Arundo</taxon>
    </lineage>
</organism>
<dbReference type="EMBL" id="GBRH01168351">
    <property type="protein sequence ID" value="JAE29545.1"/>
    <property type="molecule type" value="Transcribed_RNA"/>
</dbReference>
<sequence>MGSISRPTELFTGTLLDSVDPLHAAEASFLTPGPHLLRPRRGTTTSPRPPSSSSSSAPAPSSPTSSSSTLISMYTFSSTSLRTRSCSARQVSYGCLRSLAVPPRDSKNTPFRSSERLHMAGTAAGSGISVHARMLSTCACDIRTVFFFFSPSSTPVAAAAEVVLPAAVVPARVSSVAKPSPFASSSGSGSPFLVGGSSAILSLTDS</sequence>
<feature type="region of interest" description="Disordered" evidence="1">
    <location>
        <begin position="30"/>
        <end position="68"/>
    </location>
</feature>
<reference evidence="2" key="2">
    <citation type="journal article" date="2015" name="Data Brief">
        <title>Shoot transcriptome of the giant reed, Arundo donax.</title>
        <authorList>
            <person name="Barrero R.A."/>
            <person name="Guerrero F.D."/>
            <person name="Moolhuijzen P."/>
            <person name="Goolsby J.A."/>
            <person name="Tidwell J."/>
            <person name="Bellgard S.E."/>
            <person name="Bellgard M.I."/>
        </authorList>
    </citation>
    <scope>NUCLEOTIDE SEQUENCE</scope>
    <source>
        <tissue evidence="2">Shoot tissue taken approximately 20 cm above the soil surface</tissue>
    </source>
</reference>
<feature type="region of interest" description="Disordered" evidence="1">
    <location>
        <begin position="180"/>
        <end position="206"/>
    </location>
</feature>
<evidence type="ECO:0000313" key="2">
    <source>
        <dbReference type="EMBL" id="JAE29545.1"/>
    </source>
</evidence>
<dbReference type="AlphaFoldDB" id="A0A0A9GX05"/>
<feature type="compositionally biased region" description="Low complexity" evidence="1">
    <location>
        <begin position="180"/>
        <end position="198"/>
    </location>
</feature>